<feature type="domain" description="Homeobox" evidence="9">
    <location>
        <begin position="385"/>
        <end position="448"/>
    </location>
</feature>
<dbReference type="GO" id="GO:0006355">
    <property type="term" value="P:regulation of DNA-templated transcription"/>
    <property type="evidence" value="ECO:0007669"/>
    <property type="project" value="InterPro"/>
</dbReference>
<name>A0AAD3SGB5_NEPGR</name>
<comment type="subcellular location">
    <subcellularLocation>
        <location evidence="1 8">Nucleus</location>
    </subcellularLocation>
</comment>
<sequence>MWKFFEVISMLKAQQAVHLASSSSEPLDQPTFAEINTGNQIMAGLPMLSSWQGEHVKDLKANQGLNNLASSFVHDVPSDALGAFVSSSCPNASSSSVATSLNCGYGGQLGDMNDDKWDLSKLFIQPEFTWKTGLQQMKFDVENDWLSHPYASSSDFKNKLSQSFSAFGPSVISGTNARQQFLDATSSSRRELSLGFGSPGNSALFSHITSRSKCLRTVQEILTEIAIYSLESIADQTSYSFLGFMGSGANFLFSSSYPDELSNGDGGFKAPMESSFRRHEDELKKSELLSLLQMVDDRHNQCLDEIHTITSAFHAATRLDPQIRTHFSIQTISILYKNLRERISSQILIMGTRADNGSAGEKESDFEKSFIKKQWALQQLTRKDHHLRRPQRGLPDRSVSVLRAWMFQNFLHPYPKDVDKHLLAIQTGLTRSQVSNWFINARVRLWKPLIEKMYAEFNRGKGLPNAVVANINCRSQINIES</sequence>
<dbReference type="Gene3D" id="1.10.10.60">
    <property type="entry name" value="Homeodomain-like"/>
    <property type="match status" value="1"/>
</dbReference>
<dbReference type="PROSITE" id="PS50071">
    <property type="entry name" value="HOMEOBOX_2"/>
    <property type="match status" value="1"/>
</dbReference>
<evidence type="ECO:0000256" key="6">
    <source>
        <dbReference type="ARBA" id="ARBA00023163"/>
    </source>
</evidence>
<reference evidence="10" key="1">
    <citation type="submission" date="2023-05" db="EMBL/GenBank/DDBJ databases">
        <title>Nepenthes gracilis genome sequencing.</title>
        <authorList>
            <person name="Fukushima K."/>
        </authorList>
    </citation>
    <scope>NUCLEOTIDE SEQUENCE</scope>
    <source>
        <strain evidence="10">SING2019-196</strain>
    </source>
</reference>
<dbReference type="SMART" id="SM00574">
    <property type="entry name" value="POX"/>
    <property type="match status" value="1"/>
</dbReference>
<dbReference type="InterPro" id="IPR009057">
    <property type="entry name" value="Homeodomain-like_sf"/>
</dbReference>
<keyword evidence="5 8" id="KW-0371">Homeobox</keyword>
<evidence type="ECO:0000256" key="4">
    <source>
        <dbReference type="ARBA" id="ARBA00023125"/>
    </source>
</evidence>
<dbReference type="Pfam" id="PF07526">
    <property type="entry name" value="POX"/>
    <property type="match status" value="1"/>
</dbReference>
<gene>
    <name evidence="10" type="ORF">Nepgr_012619</name>
</gene>
<keyword evidence="4 8" id="KW-0238">DNA-binding</keyword>
<keyword evidence="7 8" id="KW-0539">Nucleus</keyword>
<keyword evidence="6" id="KW-0804">Transcription</keyword>
<evidence type="ECO:0000256" key="7">
    <source>
        <dbReference type="ARBA" id="ARBA00023242"/>
    </source>
</evidence>
<evidence type="ECO:0000313" key="10">
    <source>
        <dbReference type="EMBL" id="GMH10778.1"/>
    </source>
</evidence>
<dbReference type="InterPro" id="IPR008422">
    <property type="entry name" value="KN_HD"/>
</dbReference>
<dbReference type="AlphaFoldDB" id="A0AAD3SGB5"/>
<dbReference type="PANTHER" id="PTHR11850">
    <property type="entry name" value="HOMEOBOX PROTEIN TRANSCRIPTION FACTORS"/>
    <property type="match status" value="1"/>
</dbReference>
<dbReference type="InterPro" id="IPR050224">
    <property type="entry name" value="TALE_homeobox"/>
</dbReference>
<evidence type="ECO:0000256" key="1">
    <source>
        <dbReference type="ARBA" id="ARBA00004123"/>
    </source>
</evidence>
<dbReference type="InterPro" id="IPR001356">
    <property type="entry name" value="HD"/>
</dbReference>
<proteinExistence type="inferred from homology"/>
<accession>A0AAD3SGB5</accession>
<evidence type="ECO:0000313" key="11">
    <source>
        <dbReference type="Proteomes" id="UP001279734"/>
    </source>
</evidence>
<dbReference type="Proteomes" id="UP001279734">
    <property type="component" value="Unassembled WGS sequence"/>
</dbReference>
<feature type="DNA-binding region" description="Homeobox" evidence="8">
    <location>
        <begin position="387"/>
        <end position="449"/>
    </location>
</feature>
<dbReference type="Pfam" id="PF05920">
    <property type="entry name" value="Homeobox_KN"/>
    <property type="match status" value="1"/>
</dbReference>
<dbReference type="EMBL" id="BSYO01000010">
    <property type="protein sequence ID" value="GMH10778.1"/>
    <property type="molecule type" value="Genomic_DNA"/>
</dbReference>
<keyword evidence="11" id="KW-1185">Reference proteome</keyword>
<evidence type="ECO:0000256" key="5">
    <source>
        <dbReference type="ARBA" id="ARBA00023155"/>
    </source>
</evidence>
<evidence type="ECO:0000256" key="8">
    <source>
        <dbReference type="PROSITE-ProRule" id="PRU00108"/>
    </source>
</evidence>
<comment type="similarity">
    <text evidence="2">Belongs to the TALE/BELL homeobox family.</text>
</comment>
<dbReference type="GO" id="GO:0005634">
    <property type="term" value="C:nucleus"/>
    <property type="evidence" value="ECO:0007669"/>
    <property type="project" value="UniProtKB-SubCell"/>
</dbReference>
<evidence type="ECO:0000256" key="2">
    <source>
        <dbReference type="ARBA" id="ARBA00006454"/>
    </source>
</evidence>
<protein>
    <recommendedName>
        <fullName evidence="9">Homeobox domain-containing protein</fullName>
    </recommendedName>
</protein>
<keyword evidence="3" id="KW-0805">Transcription regulation</keyword>
<organism evidence="10 11">
    <name type="scientific">Nepenthes gracilis</name>
    <name type="common">Slender pitcher plant</name>
    <dbReference type="NCBI Taxonomy" id="150966"/>
    <lineage>
        <taxon>Eukaryota</taxon>
        <taxon>Viridiplantae</taxon>
        <taxon>Streptophyta</taxon>
        <taxon>Embryophyta</taxon>
        <taxon>Tracheophyta</taxon>
        <taxon>Spermatophyta</taxon>
        <taxon>Magnoliopsida</taxon>
        <taxon>eudicotyledons</taxon>
        <taxon>Gunneridae</taxon>
        <taxon>Pentapetalae</taxon>
        <taxon>Caryophyllales</taxon>
        <taxon>Nepenthaceae</taxon>
        <taxon>Nepenthes</taxon>
    </lineage>
</organism>
<dbReference type="GO" id="GO:0003677">
    <property type="term" value="F:DNA binding"/>
    <property type="evidence" value="ECO:0007669"/>
    <property type="project" value="UniProtKB-UniRule"/>
</dbReference>
<dbReference type="CDD" id="cd00086">
    <property type="entry name" value="homeodomain"/>
    <property type="match status" value="1"/>
</dbReference>
<evidence type="ECO:0000256" key="3">
    <source>
        <dbReference type="ARBA" id="ARBA00023015"/>
    </source>
</evidence>
<dbReference type="SUPFAM" id="SSF46689">
    <property type="entry name" value="Homeodomain-like"/>
    <property type="match status" value="1"/>
</dbReference>
<dbReference type="SMART" id="SM00389">
    <property type="entry name" value="HOX"/>
    <property type="match status" value="1"/>
</dbReference>
<dbReference type="InterPro" id="IPR006563">
    <property type="entry name" value="POX_dom"/>
</dbReference>
<evidence type="ECO:0000259" key="9">
    <source>
        <dbReference type="PROSITE" id="PS50071"/>
    </source>
</evidence>
<comment type="caution">
    <text evidence="10">The sequence shown here is derived from an EMBL/GenBank/DDBJ whole genome shotgun (WGS) entry which is preliminary data.</text>
</comment>